<feature type="domain" description="RSE1/DDB1/CPSF1 first beta-propeller" evidence="1">
    <location>
        <begin position="14"/>
        <end position="76"/>
    </location>
</feature>
<evidence type="ECO:0000313" key="3">
    <source>
        <dbReference type="Proteomes" id="UP000092462"/>
    </source>
</evidence>
<dbReference type="AlphaFoldDB" id="A0A1B0DKC2"/>
<accession>A0A1B0DKC2</accession>
<evidence type="ECO:0000259" key="1">
    <source>
        <dbReference type="Pfam" id="PF10433"/>
    </source>
</evidence>
<dbReference type="Gene3D" id="2.130.10.10">
    <property type="entry name" value="YVTN repeat-like/Quinoprotein amine dehydrogenase"/>
    <property type="match status" value="1"/>
</dbReference>
<proteinExistence type="predicted"/>
<name>A0A1B0DKC2_PHLPP</name>
<dbReference type="InterPro" id="IPR018846">
    <property type="entry name" value="Beta-prop_RSE1/DDB1/CPSF1_1st"/>
</dbReference>
<dbReference type="EMBL" id="AJVK01035367">
    <property type="status" value="NOT_ANNOTATED_CDS"/>
    <property type="molecule type" value="Genomic_DNA"/>
</dbReference>
<sequence>MYLYNLTLQKATGITHAVHGSFSGQKIQEILISRGKSLELLRPDPNTGKIHTLLTTEVFGVIRSLIAFRLTGGTKEYRGKGGLCVFPRADKRLYRISDSS</sequence>
<protein>
    <recommendedName>
        <fullName evidence="1">RSE1/DDB1/CPSF1 first beta-propeller domain-containing protein</fullName>
    </recommendedName>
</protein>
<evidence type="ECO:0000313" key="2">
    <source>
        <dbReference type="EnsemblMetazoa" id="PPAI008696-PA"/>
    </source>
</evidence>
<dbReference type="VEuPathDB" id="VectorBase:PPAI008696"/>
<reference evidence="2" key="1">
    <citation type="submission" date="2022-08" db="UniProtKB">
        <authorList>
            <consortium name="EnsemblMetazoa"/>
        </authorList>
    </citation>
    <scope>IDENTIFICATION</scope>
    <source>
        <strain evidence="2">Israel</strain>
    </source>
</reference>
<dbReference type="VEuPathDB" id="VectorBase:PPAPM1_009737"/>
<dbReference type="InterPro" id="IPR015943">
    <property type="entry name" value="WD40/YVTN_repeat-like_dom_sf"/>
</dbReference>
<keyword evidence="3" id="KW-1185">Reference proteome</keyword>
<dbReference type="Pfam" id="PF10433">
    <property type="entry name" value="Beta-prop_RSE1_1st"/>
    <property type="match status" value="1"/>
</dbReference>
<dbReference type="Proteomes" id="UP000092462">
    <property type="component" value="Unassembled WGS sequence"/>
</dbReference>
<dbReference type="EnsemblMetazoa" id="PPAI008696-RA">
    <property type="protein sequence ID" value="PPAI008696-PA"/>
    <property type="gene ID" value="PPAI008696"/>
</dbReference>
<organism evidence="2 3">
    <name type="scientific">Phlebotomus papatasi</name>
    <name type="common">Sandfly</name>
    <dbReference type="NCBI Taxonomy" id="29031"/>
    <lineage>
        <taxon>Eukaryota</taxon>
        <taxon>Metazoa</taxon>
        <taxon>Ecdysozoa</taxon>
        <taxon>Arthropoda</taxon>
        <taxon>Hexapoda</taxon>
        <taxon>Insecta</taxon>
        <taxon>Pterygota</taxon>
        <taxon>Neoptera</taxon>
        <taxon>Endopterygota</taxon>
        <taxon>Diptera</taxon>
        <taxon>Nematocera</taxon>
        <taxon>Psychodoidea</taxon>
        <taxon>Psychodidae</taxon>
        <taxon>Phlebotomus</taxon>
        <taxon>Phlebotomus</taxon>
    </lineage>
</organism>